<name>A0A1I6NQM9_9BACL</name>
<dbReference type="Proteomes" id="UP000198660">
    <property type="component" value="Unassembled WGS sequence"/>
</dbReference>
<dbReference type="RefSeq" id="WP_091832027.1">
    <property type="nucleotide sequence ID" value="NZ_FPAA01000001.1"/>
</dbReference>
<evidence type="ECO:0000313" key="1">
    <source>
        <dbReference type="EMBL" id="SFS30217.1"/>
    </source>
</evidence>
<dbReference type="InterPro" id="IPR009776">
    <property type="entry name" value="Spore_0_M"/>
</dbReference>
<dbReference type="OrthoDB" id="2351239at2"/>
<evidence type="ECO:0000313" key="2">
    <source>
        <dbReference type="Proteomes" id="UP000198660"/>
    </source>
</evidence>
<dbReference type="AlphaFoldDB" id="A0A1I6NQM9"/>
<proteinExistence type="predicted"/>
<accession>A0A1I6NQM9</accession>
<sequence>MFRKMMAKLGKGGAKVDLILEKQDYLPGDDVQGNLVIQGGAIEQEINKIDVELIMYLHSGKRELNHTLERFPFHHTFIIHPGEEKSFPFSTQLPKDLPVSGNQVAFFFVTHLDIAQAVDHSDHDYIKVHPLLPLQKVLDAFTDLGLREKHDSRSFNGYTQEFAFFPSSFLKGQVEEVEFVAGIEEDRIHLLLEVDIYTWTGEREVRHECTLEKSDWENHHSLTNTLRNILTDMTNQPSSYRKPTKHGFHKHSGLSKWGGTVGGFATGALGALALSEWMEDMDDIGDTIEDSFDDVGDFFFGDD</sequence>
<organism evidence="1 2">
    <name type="scientific">Marininema halotolerans</name>
    <dbReference type="NCBI Taxonomy" id="1155944"/>
    <lineage>
        <taxon>Bacteria</taxon>
        <taxon>Bacillati</taxon>
        <taxon>Bacillota</taxon>
        <taxon>Bacilli</taxon>
        <taxon>Bacillales</taxon>
        <taxon>Thermoactinomycetaceae</taxon>
        <taxon>Marininema</taxon>
    </lineage>
</organism>
<protein>
    <submittedName>
        <fullName evidence="1">Sporulation-control protein</fullName>
    </submittedName>
</protein>
<dbReference type="EMBL" id="FPAA01000001">
    <property type="protein sequence ID" value="SFS30217.1"/>
    <property type="molecule type" value="Genomic_DNA"/>
</dbReference>
<dbReference type="PANTHER" id="PTHR40053:SF1">
    <property type="entry name" value="SPORULATION-CONTROL PROTEIN SPO0M"/>
    <property type="match status" value="1"/>
</dbReference>
<gene>
    <name evidence="1" type="ORF">SAMN05444972_10124</name>
</gene>
<dbReference type="PANTHER" id="PTHR40053">
    <property type="entry name" value="SPORULATION-CONTROL PROTEIN SPO0M"/>
    <property type="match status" value="1"/>
</dbReference>
<dbReference type="Pfam" id="PF07070">
    <property type="entry name" value="Spo0M"/>
    <property type="match status" value="1"/>
</dbReference>
<keyword evidence="2" id="KW-1185">Reference proteome</keyword>
<reference evidence="2" key="1">
    <citation type="submission" date="2016-10" db="EMBL/GenBank/DDBJ databases">
        <authorList>
            <person name="Varghese N."/>
            <person name="Submissions S."/>
        </authorList>
    </citation>
    <scope>NUCLEOTIDE SEQUENCE [LARGE SCALE GENOMIC DNA]</scope>
    <source>
        <strain evidence="2">DSM 45789</strain>
    </source>
</reference>